<evidence type="ECO:0000313" key="2">
    <source>
        <dbReference type="EMBL" id="CAD2199709.1"/>
    </source>
</evidence>
<comment type="caution">
    <text evidence="2">The sequence shown here is derived from an EMBL/GenBank/DDBJ whole genome shotgun (WGS) entry which is preliminary data.</text>
</comment>
<organism evidence="2 3">
    <name type="scientific">Meloidogyne enterolobii</name>
    <name type="common">Root-knot nematode worm</name>
    <name type="synonym">Meloidogyne mayaguensis</name>
    <dbReference type="NCBI Taxonomy" id="390850"/>
    <lineage>
        <taxon>Eukaryota</taxon>
        <taxon>Metazoa</taxon>
        <taxon>Ecdysozoa</taxon>
        <taxon>Nematoda</taxon>
        <taxon>Chromadorea</taxon>
        <taxon>Rhabditida</taxon>
        <taxon>Tylenchina</taxon>
        <taxon>Tylenchomorpha</taxon>
        <taxon>Tylenchoidea</taxon>
        <taxon>Meloidogynidae</taxon>
        <taxon>Meloidogyninae</taxon>
        <taxon>Meloidogyne</taxon>
    </lineage>
</organism>
<protein>
    <recommendedName>
        <fullName evidence="1">TAR DNA-binding protein 43 N-terminal domain-containing protein</fullName>
    </recommendedName>
</protein>
<evidence type="ECO:0000313" key="3">
    <source>
        <dbReference type="Proteomes" id="UP000580250"/>
    </source>
</evidence>
<reference evidence="2 3" key="1">
    <citation type="submission" date="2020-08" db="EMBL/GenBank/DDBJ databases">
        <authorList>
            <person name="Koutsovoulos G."/>
            <person name="Danchin GJ E."/>
        </authorList>
    </citation>
    <scope>NUCLEOTIDE SEQUENCE [LARGE SCALE GENOMIC DNA]</scope>
</reference>
<dbReference type="InterPro" id="IPR041105">
    <property type="entry name" value="TDP-43_N"/>
</dbReference>
<dbReference type="EMBL" id="CAJEWN010001736">
    <property type="protein sequence ID" value="CAD2199709.1"/>
    <property type="molecule type" value="Genomic_DNA"/>
</dbReference>
<proteinExistence type="predicted"/>
<sequence>MANDENGLHVANGDEEIEDQFILVLDPTDNDPVEILLSKDQTLPISSLEHAFPGAHGLKYKNPSTGGKRIVSFDDNKKAFVAPSDGWGGKLFDVIFQPKVPPIVSVSSGEFI</sequence>
<dbReference type="AlphaFoldDB" id="A0A6V7XKD4"/>
<dbReference type="Pfam" id="PF18694">
    <property type="entry name" value="TDP-43_N"/>
    <property type="match status" value="1"/>
</dbReference>
<dbReference type="CDD" id="cd19609">
    <property type="entry name" value="NTD_TDP-43"/>
    <property type="match status" value="1"/>
</dbReference>
<dbReference type="Proteomes" id="UP000580250">
    <property type="component" value="Unassembled WGS sequence"/>
</dbReference>
<name>A0A6V7XKD4_MELEN</name>
<accession>A0A6V7XKD4</accession>
<feature type="domain" description="TAR DNA-binding protein 43 N-terminal" evidence="1">
    <location>
        <begin position="21"/>
        <end position="96"/>
    </location>
</feature>
<evidence type="ECO:0000259" key="1">
    <source>
        <dbReference type="Pfam" id="PF18694"/>
    </source>
</evidence>
<dbReference type="OrthoDB" id="2020831at2759"/>
<gene>
    <name evidence="2" type="ORF">MENT_LOCUS53124</name>
</gene>